<organism evidence="2 3">
    <name type="scientific">Knipowitschia caucasica</name>
    <name type="common">Caucasian dwarf goby</name>
    <name type="synonym">Pomatoschistus caucasicus</name>
    <dbReference type="NCBI Taxonomy" id="637954"/>
    <lineage>
        <taxon>Eukaryota</taxon>
        <taxon>Metazoa</taxon>
        <taxon>Chordata</taxon>
        <taxon>Craniata</taxon>
        <taxon>Vertebrata</taxon>
        <taxon>Euteleostomi</taxon>
        <taxon>Actinopterygii</taxon>
        <taxon>Neopterygii</taxon>
        <taxon>Teleostei</taxon>
        <taxon>Neoteleostei</taxon>
        <taxon>Acanthomorphata</taxon>
        <taxon>Gobiaria</taxon>
        <taxon>Gobiiformes</taxon>
        <taxon>Gobioidei</taxon>
        <taxon>Gobiidae</taxon>
        <taxon>Gobiinae</taxon>
        <taxon>Knipowitschia</taxon>
    </lineage>
</organism>
<keyword evidence="3" id="KW-1185">Reference proteome</keyword>
<reference evidence="2 3" key="1">
    <citation type="submission" date="2024-04" db="EMBL/GenBank/DDBJ databases">
        <authorList>
            <person name="Waldvogel A.-M."/>
            <person name="Schoenle A."/>
        </authorList>
    </citation>
    <scope>NUCLEOTIDE SEQUENCE [LARGE SCALE GENOMIC DNA]</scope>
</reference>
<feature type="compositionally biased region" description="Basic and acidic residues" evidence="1">
    <location>
        <begin position="39"/>
        <end position="56"/>
    </location>
</feature>
<evidence type="ECO:0000313" key="2">
    <source>
        <dbReference type="EMBL" id="CAL1589830.1"/>
    </source>
</evidence>
<sequence>MPPVVSKTPATPAETTHQRSPAPDRHRIGREGQLYQTPHIDHDTRGSPRTTPKDHQAPASSVGRASLPQSTVPPSALAAPPSCDTNRHNGHSTCAKAGDGPEGRLAYLLTSHTSRHRPNAKAATQKEHPT</sequence>
<dbReference type="AlphaFoldDB" id="A0AAV2KP67"/>
<evidence type="ECO:0000313" key="3">
    <source>
        <dbReference type="Proteomes" id="UP001497482"/>
    </source>
</evidence>
<name>A0AAV2KP67_KNICA</name>
<proteinExistence type="predicted"/>
<protein>
    <submittedName>
        <fullName evidence="2">Uncharacterized protein</fullName>
    </submittedName>
</protein>
<feature type="region of interest" description="Disordered" evidence="1">
    <location>
        <begin position="1"/>
        <end position="130"/>
    </location>
</feature>
<accession>A0AAV2KP67</accession>
<dbReference type="EMBL" id="OZ035841">
    <property type="protein sequence ID" value="CAL1589830.1"/>
    <property type="molecule type" value="Genomic_DNA"/>
</dbReference>
<dbReference type="Proteomes" id="UP001497482">
    <property type="component" value="Chromosome 19"/>
</dbReference>
<evidence type="ECO:0000256" key="1">
    <source>
        <dbReference type="SAM" id="MobiDB-lite"/>
    </source>
</evidence>
<gene>
    <name evidence="2" type="ORF">KC01_LOCUS19441</name>
</gene>